<evidence type="ECO:0000256" key="9">
    <source>
        <dbReference type="ARBA" id="ARBA00022777"/>
    </source>
</evidence>
<dbReference type="GO" id="GO:0003919">
    <property type="term" value="F:FMN adenylyltransferase activity"/>
    <property type="evidence" value="ECO:0007669"/>
    <property type="project" value="UniProtKB-UniRule"/>
</dbReference>
<evidence type="ECO:0000256" key="5">
    <source>
        <dbReference type="ARBA" id="ARBA00022643"/>
    </source>
</evidence>
<keyword evidence="12" id="KW-0511">Multifunctional enzyme</keyword>
<comment type="pathway">
    <text evidence="3 15">Cofactor biosynthesis; FMN biosynthesis; FMN from riboflavin (ATP route): step 1/1.</text>
</comment>
<dbReference type="InterPro" id="IPR015864">
    <property type="entry name" value="FAD_synthase"/>
</dbReference>
<dbReference type="AlphaFoldDB" id="A0A386HL90"/>
<dbReference type="PANTHER" id="PTHR22749">
    <property type="entry name" value="RIBOFLAVIN KINASE/FMN ADENYLYLTRANSFERASE"/>
    <property type="match status" value="1"/>
</dbReference>
<evidence type="ECO:0000256" key="4">
    <source>
        <dbReference type="ARBA" id="ARBA00022630"/>
    </source>
</evidence>
<keyword evidence="4 15" id="KW-0285">Flavoprotein</keyword>
<dbReference type="SMART" id="SM00904">
    <property type="entry name" value="Flavokinase"/>
    <property type="match status" value="1"/>
</dbReference>
<dbReference type="Gene3D" id="2.40.30.30">
    <property type="entry name" value="Riboflavin kinase-like"/>
    <property type="match status" value="1"/>
</dbReference>
<proteinExistence type="inferred from homology"/>
<keyword evidence="5 15" id="KW-0288">FMN</keyword>
<protein>
    <recommendedName>
        <fullName evidence="15">Riboflavin biosynthesis protein</fullName>
    </recommendedName>
    <domain>
        <recommendedName>
            <fullName evidence="15">Riboflavin kinase</fullName>
            <ecNumber evidence="15">2.7.1.26</ecNumber>
        </recommendedName>
        <alternativeName>
            <fullName evidence="15">Flavokinase</fullName>
        </alternativeName>
    </domain>
    <domain>
        <recommendedName>
            <fullName evidence="15">FMN adenylyltransferase</fullName>
            <ecNumber evidence="15">2.7.7.2</ecNumber>
        </recommendedName>
        <alternativeName>
            <fullName evidence="15">FAD pyrophosphorylase</fullName>
        </alternativeName>
        <alternativeName>
            <fullName evidence="15">FAD synthase</fullName>
        </alternativeName>
    </domain>
</protein>
<evidence type="ECO:0000256" key="14">
    <source>
        <dbReference type="ARBA" id="ARBA00049494"/>
    </source>
</evidence>
<accession>A0A386HL90</accession>
<feature type="domain" description="Riboflavin kinase" evidence="16">
    <location>
        <begin position="183"/>
        <end position="309"/>
    </location>
</feature>
<evidence type="ECO:0000256" key="2">
    <source>
        <dbReference type="ARBA" id="ARBA00004726"/>
    </source>
</evidence>
<dbReference type="NCBIfam" id="NF004162">
    <property type="entry name" value="PRK05627.1-5"/>
    <property type="match status" value="1"/>
</dbReference>
<dbReference type="EMBL" id="CP032489">
    <property type="protein sequence ID" value="AYD46545.1"/>
    <property type="molecule type" value="Genomic_DNA"/>
</dbReference>
<keyword evidence="18" id="KW-1185">Reference proteome</keyword>
<dbReference type="FunFam" id="3.40.50.620:FF:000021">
    <property type="entry name" value="Riboflavin biosynthesis protein"/>
    <property type="match status" value="1"/>
</dbReference>
<keyword evidence="10 15" id="KW-0274">FAD</keyword>
<evidence type="ECO:0000313" key="17">
    <source>
        <dbReference type="EMBL" id="AYD46545.1"/>
    </source>
</evidence>
<dbReference type="NCBIfam" id="NF004159">
    <property type="entry name" value="PRK05627.1-2"/>
    <property type="match status" value="1"/>
</dbReference>
<dbReference type="UniPathway" id="UPA00277">
    <property type="reaction ID" value="UER00407"/>
</dbReference>
<dbReference type="EC" id="2.7.1.26" evidence="15"/>
<evidence type="ECO:0000256" key="1">
    <source>
        <dbReference type="ARBA" id="ARBA00002121"/>
    </source>
</evidence>
<evidence type="ECO:0000256" key="13">
    <source>
        <dbReference type="ARBA" id="ARBA00047880"/>
    </source>
</evidence>
<evidence type="ECO:0000256" key="15">
    <source>
        <dbReference type="PIRNR" id="PIRNR004491"/>
    </source>
</evidence>
<reference evidence="17 18" key="1">
    <citation type="submission" date="2018-09" db="EMBL/GenBank/DDBJ databases">
        <title>Arachidicoccus sp. nov., a bacterium isolated from soil.</title>
        <authorList>
            <person name="Weon H.-Y."/>
            <person name="Kwon S.-W."/>
            <person name="Lee S.A."/>
        </authorList>
    </citation>
    <scope>NUCLEOTIDE SEQUENCE [LARGE SCALE GENOMIC DNA]</scope>
    <source>
        <strain evidence="17 18">KIS59-12</strain>
    </source>
</reference>
<evidence type="ECO:0000256" key="10">
    <source>
        <dbReference type="ARBA" id="ARBA00022827"/>
    </source>
</evidence>
<keyword evidence="8 15" id="KW-0547">Nucleotide-binding</keyword>
<dbReference type="OrthoDB" id="9803667at2"/>
<dbReference type="PIRSF" id="PIRSF004491">
    <property type="entry name" value="FAD_Synth"/>
    <property type="match status" value="1"/>
</dbReference>
<dbReference type="InterPro" id="IPR015865">
    <property type="entry name" value="Riboflavin_kinase_bac/euk"/>
</dbReference>
<dbReference type="CDD" id="cd02064">
    <property type="entry name" value="FAD_synthetase_N"/>
    <property type="match status" value="1"/>
</dbReference>
<name>A0A386HL90_9BACT</name>
<dbReference type="KEGG" id="ark:D6B99_02270"/>
<dbReference type="Gene3D" id="3.40.50.620">
    <property type="entry name" value="HUPs"/>
    <property type="match status" value="1"/>
</dbReference>
<comment type="similarity">
    <text evidence="15">Belongs to the ribF family.</text>
</comment>
<evidence type="ECO:0000256" key="12">
    <source>
        <dbReference type="ARBA" id="ARBA00023268"/>
    </source>
</evidence>
<dbReference type="SUPFAM" id="SSF52374">
    <property type="entry name" value="Nucleotidylyl transferase"/>
    <property type="match status" value="1"/>
</dbReference>
<dbReference type="InterPro" id="IPR014729">
    <property type="entry name" value="Rossmann-like_a/b/a_fold"/>
</dbReference>
<evidence type="ECO:0000256" key="11">
    <source>
        <dbReference type="ARBA" id="ARBA00022840"/>
    </source>
</evidence>
<evidence type="ECO:0000259" key="16">
    <source>
        <dbReference type="SMART" id="SM00904"/>
    </source>
</evidence>
<dbReference type="PANTHER" id="PTHR22749:SF6">
    <property type="entry name" value="RIBOFLAVIN KINASE"/>
    <property type="match status" value="1"/>
</dbReference>
<comment type="function">
    <text evidence="1">Catalyzes the phosphorylation of riboflavin to FMN followed by the adenylation of FMN to FAD.</text>
</comment>
<keyword evidence="9 15" id="KW-0418">Kinase</keyword>
<evidence type="ECO:0000256" key="7">
    <source>
        <dbReference type="ARBA" id="ARBA00022695"/>
    </source>
</evidence>
<dbReference type="EC" id="2.7.7.2" evidence="15"/>
<dbReference type="Pfam" id="PF01687">
    <property type="entry name" value="Flavokinase"/>
    <property type="match status" value="1"/>
</dbReference>
<dbReference type="RefSeq" id="WP_119984682.1">
    <property type="nucleotide sequence ID" value="NZ_CP032489.1"/>
</dbReference>
<dbReference type="InterPro" id="IPR004821">
    <property type="entry name" value="Cyt_trans-like"/>
</dbReference>
<dbReference type="GO" id="GO:0008531">
    <property type="term" value="F:riboflavin kinase activity"/>
    <property type="evidence" value="ECO:0007669"/>
    <property type="project" value="UniProtKB-UniRule"/>
</dbReference>
<evidence type="ECO:0000256" key="3">
    <source>
        <dbReference type="ARBA" id="ARBA00005201"/>
    </source>
</evidence>
<comment type="catalytic activity">
    <reaction evidence="14 15">
        <text>FMN + ATP + H(+) = FAD + diphosphate</text>
        <dbReference type="Rhea" id="RHEA:17237"/>
        <dbReference type="ChEBI" id="CHEBI:15378"/>
        <dbReference type="ChEBI" id="CHEBI:30616"/>
        <dbReference type="ChEBI" id="CHEBI:33019"/>
        <dbReference type="ChEBI" id="CHEBI:57692"/>
        <dbReference type="ChEBI" id="CHEBI:58210"/>
        <dbReference type="EC" id="2.7.7.2"/>
    </reaction>
</comment>
<dbReference type="UniPathway" id="UPA00276">
    <property type="reaction ID" value="UER00406"/>
</dbReference>
<dbReference type="InterPro" id="IPR023465">
    <property type="entry name" value="Riboflavin_kinase_dom_sf"/>
</dbReference>
<dbReference type="Pfam" id="PF06574">
    <property type="entry name" value="FAD_syn"/>
    <property type="match status" value="1"/>
</dbReference>
<keyword evidence="7 15" id="KW-0548">Nucleotidyltransferase</keyword>
<organism evidence="17 18">
    <name type="scientific">Arachidicoccus soli</name>
    <dbReference type="NCBI Taxonomy" id="2341117"/>
    <lineage>
        <taxon>Bacteria</taxon>
        <taxon>Pseudomonadati</taxon>
        <taxon>Bacteroidota</taxon>
        <taxon>Chitinophagia</taxon>
        <taxon>Chitinophagales</taxon>
        <taxon>Chitinophagaceae</taxon>
        <taxon>Arachidicoccus</taxon>
    </lineage>
</organism>
<comment type="catalytic activity">
    <reaction evidence="13 15">
        <text>riboflavin + ATP = FMN + ADP + H(+)</text>
        <dbReference type="Rhea" id="RHEA:14357"/>
        <dbReference type="ChEBI" id="CHEBI:15378"/>
        <dbReference type="ChEBI" id="CHEBI:30616"/>
        <dbReference type="ChEBI" id="CHEBI:57986"/>
        <dbReference type="ChEBI" id="CHEBI:58210"/>
        <dbReference type="ChEBI" id="CHEBI:456216"/>
        <dbReference type="EC" id="2.7.1.26"/>
    </reaction>
</comment>
<dbReference type="NCBIfam" id="TIGR00083">
    <property type="entry name" value="ribF"/>
    <property type="match status" value="1"/>
</dbReference>
<dbReference type="Proteomes" id="UP000266118">
    <property type="component" value="Chromosome"/>
</dbReference>
<dbReference type="SUPFAM" id="SSF82114">
    <property type="entry name" value="Riboflavin kinase-like"/>
    <property type="match status" value="1"/>
</dbReference>
<dbReference type="GO" id="GO:0009231">
    <property type="term" value="P:riboflavin biosynthetic process"/>
    <property type="evidence" value="ECO:0007669"/>
    <property type="project" value="InterPro"/>
</dbReference>
<evidence type="ECO:0000256" key="8">
    <source>
        <dbReference type="ARBA" id="ARBA00022741"/>
    </source>
</evidence>
<dbReference type="NCBIfam" id="NF004160">
    <property type="entry name" value="PRK05627.1-3"/>
    <property type="match status" value="1"/>
</dbReference>
<dbReference type="NCBIfam" id="TIGR00125">
    <property type="entry name" value="cyt_tran_rel"/>
    <property type="match status" value="1"/>
</dbReference>
<keyword evidence="11 15" id="KW-0067">ATP-binding</keyword>
<evidence type="ECO:0000313" key="18">
    <source>
        <dbReference type="Proteomes" id="UP000266118"/>
    </source>
</evidence>
<sequence length="310" mass="34984">MRVFYDLNNLPEFINAVVTIGTFDGVHLGHQKIITQLKEEAKKINGETVIVTFFPHPRKIVHQGQKPFHLLNTLSEKIKLLGSFGVDNVIVIPFNEAFAAQTAEEYVRAFLVEKTHPHTIIVGYDHRFGKDRTGDYHTLENYGKEFGFCVKEIPEKLLNEVTISSTRIREALMKGAIEDANHFLGYHFFFEGKVIRGNQLGRTIGYPTANLQIEDADKLVPANGVYAVCINDKDDQNYGGMLNIGVRPTVDGTKLSIEVNIFDFDKDIYGDILRVETIARLRDEVKFSGLDALKTQLANDKDEALTILKK</sequence>
<comment type="pathway">
    <text evidence="2 15">Cofactor biosynthesis; FAD biosynthesis; FAD from FMN: step 1/1.</text>
</comment>
<evidence type="ECO:0000256" key="6">
    <source>
        <dbReference type="ARBA" id="ARBA00022679"/>
    </source>
</evidence>
<dbReference type="InterPro" id="IPR023468">
    <property type="entry name" value="Riboflavin_kinase"/>
</dbReference>
<keyword evidence="6 15" id="KW-0808">Transferase</keyword>
<dbReference type="GO" id="GO:0009398">
    <property type="term" value="P:FMN biosynthetic process"/>
    <property type="evidence" value="ECO:0007669"/>
    <property type="project" value="UniProtKB-UniRule"/>
</dbReference>
<dbReference type="GO" id="GO:0006747">
    <property type="term" value="P:FAD biosynthetic process"/>
    <property type="evidence" value="ECO:0007669"/>
    <property type="project" value="UniProtKB-UniRule"/>
</dbReference>
<dbReference type="InterPro" id="IPR002606">
    <property type="entry name" value="Riboflavin_kinase_bac"/>
</dbReference>
<dbReference type="GO" id="GO:0005524">
    <property type="term" value="F:ATP binding"/>
    <property type="evidence" value="ECO:0007669"/>
    <property type="project" value="UniProtKB-UniRule"/>
</dbReference>
<gene>
    <name evidence="17" type="ORF">D6B99_02270</name>
</gene>